<protein>
    <submittedName>
        <fullName evidence="1">Uncharacterized protein</fullName>
    </submittedName>
</protein>
<dbReference type="Proteomes" id="UP001569428">
    <property type="component" value="Unassembled WGS sequence"/>
</dbReference>
<reference evidence="1 2" key="1">
    <citation type="submission" date="2024-08" db="EMBL/GenBank/DDBJ databases">
        <authorList>
            <person name="Ishaq N."/>
        </authorList>
    </citation>
    <scope>NUCLEOTIDE SEQUENCE [LARGE SCALE GENOMIC DNA]</scope>
    <source>
        <strain evidence="1 2">DSM 18651</strain>
    </source>
</reference>
<gene>
    <name evidence="1" type="ORF">ACCI49_22705</name>
</gene>
<proteinExistence type="predicted"/>
<dbReference type="RefSeq" id="WP_371841511.1">
    <property type="nucleotide sequence ID" value="NZ_JBGMEK010000125.1"/>
</dbReference>
<accession>A0ABV4P5Q2</accession>
<organism evidence="1 2">
    <name type="scientific">Microbulbifer epialgicus</name>
    <dbReference type="NCBI Taxonomy" id="393907"/>
    <lineage>
        <taxon>Bacteria</taxon>
        <taxon>Pseudomonadati</taxon>
        <taxon>Pseudomonadota</taxon>
        <taxon>Gammaproteobacteria</taxon>
        <taxon>Cellvibrionales</taxon>
        <taxon>Microbulbiferaceae</taxon>
        <taxon>Microbulbifer</taxon>
    </lineage>
</organism>
<evidence type="ECO:0000313" key="2">
    <source>
        <dbReference type="Proteomes" id="UP001569428"/>
    </source>
</evidence>
<evidence type="ECO:0000313" key="1">
    <source>
        <dbReference type="EMBL" id="MFA0813701.1"/>
    </source>
</evidence>
<sequence length="335" mass="37804">MGKLISRSIKHGVSFSVLVEDNAPVLYQTKVKKSLESWLDEAQTILNRAMEVCSTALVTPDKVPGKFHNLLSYYFGLPTDCPREKQIICLNAILSRLNRTQTGLNKGVELADRPQMPVRAKIQTSVLKAAGYKDPTESYAGFVYVDFIEKIPRYLSNTYKMKKAKWWESGTLSSTWGEQLNGGGFMEPFYYPIHLNFKIIWPKGGIYCIVTLIHEATHKFAETVDHEYFKDDGSIVDKLDNEISALAPIYLNIHKDKPSDQVFKIVEQEALKTLRSKDSAARKLIEIGVMNAVDNADSLAWFAYDVAQLPGDLELEKVAVGIMSKRKVHPNLQNQ</sequence>
<keyword evidence="2" id="KW-1185">Reference proteome</keyword>
<comment type="caution">
    <text evidence="1">The sequence shown here is derived from an EMBL/GenBank/DDBJ whole genome shotgun (WGS) entry which is preliminary data.</text>
</comment>
<dbReference type="EMBL" id="JBGMEK010000125">
    <property type="protein sequence ID" value="MFA0813701.1"/>
    <property type="molecule type" value="Genomic_DNA"/>
</dbReference>
<name>A0ABV4P5Q2_9GAMM</name>